<evidence type="ECO:0000313" key="2">
    <source>
        <dbReference type="Proteomes" id="UP000265520"/>
    </source>
</evidence>
<evidence type="ECO:0000313" key="1">
    <source>
        <dbReference type="EMBL" id="MCH92650.1"/>
    </source>
</evidence>
<sequence length="72" mass="8175">MFLEETVTSVWINGWEELTEIKGIFINHGAVSKIKEFNLLAGELATAVIMDSYKQLPVYIYRIDELWLGLGG</sequence>
<organism evidence="1 2">
    <name type="scientific">Trifolium medium</name>
    <dbReference type="NCBI Taxonomy" id="97028"/>
    <lineage>
        <taxon>Eukaryota</taxon>
        <taxon>Viridiplantae</taxon>
        <taxon>Streptophyta</taxon>
        <taxon>Embryophyta</taxon>
        <taxon>Tracheophyta</taxon>
        <taxon>Spermatophyta</taxon>
        <taxon>Magnoliopsida</taxon>
        <taxon>eudicotyledons</taxon>
        <taxon>Gunneridae</taxon>
        <taxon>Pentapetalae</taxon>
        <taxon>rosids</taxon>
        <taxon>fabids</taxon>
        <taxon>Fabales</taxon>
        <taxon>Fabaceae</taxon>
        <taxon>Papilionoideae</taxon>
        <taxon>50 kb inversion clade</taxon>
        <taxon>NPAAA clade</taxon>
        <taxon>Hologalegina</taxon>
        <taxon>IRL clade</taxon>
        <taxon>Trifolieae</taxon>
        <taxon>Trifolium</taxon>
    </lineage>
</organism>
<proteinExistence type="predicted"/>
<dbReference type="AlphaFoldDB" id="A0A392MYP8"/>
<keyword evidence="2" id="KW-1185">Reference proteome</keyword>
<reference evidence="1 2" key="1">
    <citation type="journal article" date="2018" name="Front. Plant Sci.">
        <title>Red Clover (Trifolium pratense) and Zigzag Clover (T. medium) - A Picture of Genomic Similarities and Differences.</title>
        <authorList>
            <person name="Dluhosova J."/>
            <person name="Istvanek J."/>
            <person name="Nedelnik J."/>
            <person name="Repkova J."/>
        </authorList>
    </citation>
    <scope>NUCLEOTIDE SEQUENCE [LARGE SCALE GENOMIC DNA]</scope>
    <source>
        <strain evidence="2">cv. 10/8</strain>
        <tissue evidence="1">Leaf</tissue>
    </source>
</reference>
<dbReference type="Proteomes" id="UP000265520">
    <property type="component" value="Unassembled WGS sequence"/>
</dbReference>
<name>A0A392MYP8_9FABA</name>
<comment type="caution">
    <text evidence="1">The sequence shown here is derived from an EMBL/GenBank/DDBJ whole genome shotgun (WGS) entry which is preliminary data.</text>
</comment>
<accession>A0A392MYP8</accession>
<dbReference type="EMBL" id="LXQA010023135">
    <property type="protein sequence ID" value="MCH92650.1"/>
    <property type="molecule type" value="Genomic_DNA"/>
</dbReference>
<protein>
    <submittedName>
        <fullName evidence="1">Uncharacterized protein</fullName>
    </submittedName>
</protein>